<feature type="non-terminal residue" evidence="1">
    <location>
        <position position="1"/>
    </location>
</feature>
<protein>
    <submittedName>
        <fullName evidence="1">Uncharacterized protein</fullName>
    </submittedName>
</protein>
<gene>
    <name evidence="1" type="ORF">METZ01_LOCUS478215</name>
</gene>
<accession>A0A383BZP2</accession>
<proteinExistence type="predicted"/>
<organism evidence="1">
    <name type="scientific">marine metagenome</name>
    <dbReference type="NCBI Taxonomy" id="408172"/>
    <lineage>
        <taxon>unclassified sequences</taxon>
        <taxon>metagenomes</taxon>
        <taxon>ecological metagenomes</taxon>
    </lineage>
</organism>
<reference evidence="1" key="1">
    <citation type="submission" date="2018-05" db="EMBL/GenBank/DDBJ databases">
        <authorList>
            <person name="Lanie J.A."/>
            <person name="Ng W.-L."/>
            <person name="Kazmierczak K.M."/>
            <person name="Andrzejewski T.M."/>
            <person name="Davidsen T.M."/>
            <person name="Wayne K.J."/>
            <person name="Tettelin H."/>
            <person name="Glass J.I."/>
            <person name="Rusch D."/>
            <person name="Podicherti R."/>
            <person name="Tsui H.-C.T."/>
            <person name="Winkler M.E."/>
        </authorList>
    </citation>
    <scope>NUCLEOTIDE SEQUENCE</scope>
</reference>
<name>A0A383BZP2_9ZZZZ</name>
<dbReference type="EMBL" id="UINC01204574">
    <property type="protein sequence ID" value="SVE25361.1"/>
    <property type="molecule type" value="Genomic_DNA"/>
</dbReference>
<dbReference type="AlphaFoldDB" id="A0A383BZP2"/>
<sequence length="64" mass="7038">SVISGKFPDLNCPLNKSIKTDASPAKNPLPNPISREVKSTWVRCLVIGRVREKITTPIKPSKNP</sequence>
<evidence type="ECO:0000313" key="1">
    <source>
        <dbReference type="EMBL" id="SVE25361.1"/>
    </source>
</evidence>